<feature type="transmembrane region" description="Helical" evidence="9">
    <location>
        <begin position="298"/>
        <end position="321"/>
    </location>
</feature>
<keyword evidence="13" id="KW-1185">Reference proteome</keyword>
<feature type="region of interest" description="Disordered" evidence="10">
    <location>
        <begin position="403"/>
        <end position="423"/>
    </location>
</feature>
<dbReference type="OrthoDB" id="5867527at2759"/>
<feature type="transmembrane region" description="Helical" evidence="9">
    <location>
        <begin position="213"/>
        <end position="233"/>
    </location>
</feature>
<evidence type="ECO:0000313" key="12">
    <source>
        <dbReference type="EnsemblMetazoa" id="CapteP186678"/>
    </source>
</evidence>
<sequence length="423" mass="50005">MGWFDLFEITSALEEWFARNDDDLFDRINHRWTVVQLVIFAGLLSTDAYIDNPISCWVPVHFHDSWEKYTNSYCWVRNTYYVDFDEKISSNLDEREHHPIRYYQWVPLMLLLQAIMFYAPIFIWRSLNSKTGINVNAIVESAELYQRSDDLEERTKTLNFTVRLMDRYLGYRKHIIQRGFLNNFRDCQIGVQSCFSRLCCCCCGKKFGNYMSVLYIIIKVWFLLNAVSQFLILDAFLGHDYHFYGIHAIRSWLDGVDFGLAKRFPKVTLCDLDVRRLGNVQKYTVQCVLTINLLNQMIFLYLWFWLVMVMSTTVIGLFMWIMRMSISRDKATYIRTQLASHPDFDFEPRRFDTDEFRSFVTEYLKQDGALVLRLIDLNTNKLVVREVVGALWENFRSRPLTPILPTTDADPSTSATLPLREKS</sequence>
<dbReference type="InterPro" id="IPR000990">
    <property type="entry name" value="Innexin"/>
</dbReference>
<dbReference type="PRINTS" id="PR01262">
    <property type="entry name" value="INNEXIN"/>
</dbReference>
<comment type="function">
    <text evidence="9">Structural component of the gap junctions.</text>
</comment>
<keyword evidence="7 9" id="KW-0472">Membrane</keyword>
<dbReference type="GO" id="GO:0034220">
    <property type="term" value="P:monoatomic ion transmembrane transport"/>
    <property type="evidence" value="ECO:0007669"/>
    <property type="project" value="UniProtKB-KW"/>
</dbReference>
<evidence type="ECO:0000313" key="11">
    <source>
        <dbReference type="EMBL" id="ELT95954.1"/>
    </source>
</evidence>
<accession>R7TQK9</accession>
<organism evidence="11">
    <name type="scientific">Capitella teleta</name>
    <name type="common">Polychaete worm</name>
    <dbReference type="NCBI Taxonomy" id="283909"/>
    <lineage>
        <taxon>Eukaryota</taxon>
        <taxon>Metazoa</taxon>
        <taxon>Spiralia</taxon>
        <taxon>Lophotrochozoa</taxon>
        <taxon>Annelida</taxon>
        <taxon>Polychaeta</taxon>
        <taxon>Sedentaria</taxon>
        <taxon>Scolecida</taxon>
        <taxon>Capitellidae</taxon>
        <taxon>Capitella</taxon>
    </lineage>
</organism>
<dbReference type="OMA" id="TIPNRLG"/>
<evidence type="ECO:0000256" key="5">
    <source>
        <dbReference type="ARBA" id="ARBA00022989"/>
    </source>
</evidence>
<dbReference type="AlphaFoldDB" id="R7TQK9"/>
<feature type="transmembrane region" description="Helical" evidence="9">
    <location>
        <begin position="102"/>
        <end position="124"/>
    </location>
</feature>
<evidence type="ECO:0000256" key="1">
    <source>
        <dbReference type="ARBA" id="ARBA00004651"/>
    </source>
</evidence>
<keyword evidence="8 9" id="KW-0407">Ion channel</keyword>
<gene>
    <name evidence="9" type="primary">inx</name>
    <name evidence="11" type="ORF">CAPTEDRAFT_186678</name>
</gene>
<evidence type="ECO:0000256" key="2">
    <source>
        <dbReference type="ARBA" id="ARBA00022448"/>
    </source>
</evidence>
<dbReference type="EMBL" id="KB308962">
    <property type="protein sequence ID" value="ELT95954.1"/>
    <property type="molecule type" value="Genomic_DNA"/>
</dbReference>
<dbReference type="STRING" id="283909.R7TQK9"/>
<dbReference type="HOGENOM" id="CLU_035763_0_1_1"/>
<evidence type="ECO:0000256" key="4">
    <source>
        <dbReference type="ARBA" id="ARBA00022692"/>
    </source>
</evidence>
<evidence type="ECO:0000313" key="13">
    <source>
        <dbReference type="Proteomes" id="UP000014760"/>
    </source>
</evidence>
<protein>
    <recommendedName>
        <fullName evidence="9">Innexin</fullName>
    </recommendedName>
</protein>
<keyword evidence="4 9" id="KW-0812">Transmembrane</keyword>
<evidence type="ECO:0000256" key="10">
    <source>
        <dbReference type="SAM" id="MobiDB-lite"/>
    </source>
</evidence>
<dbReference type="Proteomes" id="UP000014760">
    <property type="component" value="Unassembled WGS sequence"/>
</dbReference>
<evidence type="ECO:0000256" key="3">
    <source>
        <dbReference type="ARBA" id="ARBA00022475"/>
    </source>
</evidence>
<evidence type="ECO:0000256" key="7">
    <source>
        <dbReference type="ARBA" id="ARBA00023136"/>
    </source>
</evidence>
<dbReference type="PROSITE" id="PS51013">
    <property type="entry name" value="PANNEXIN"/>
    <property type="match status" value="1"/>
</dbReference>
<dbReference type="PANTHER" id="PTHR11893:SF36">
    <property type="entry name" value="INNEXIN-5"/>
    <property type="match status" value="1"/>
</dbReference>
<dbReference type="GO" id="GO:0005921">
    <property type="term" value="C:gap junction"/>
    <property type="evidence" value="ECO:0007669"/>
    <property type="project" value="UniProtKB-UniRule"/>
</dbReference>
<dbReference type="GO" id="GO:0005886">
    <property type="term" value="C:plasma membrane"/>
    <property type="evidence" value="ECO:0007669"/>
    <property type="project" value="UniProtKB-SubCell"/>
</dbReference>
<evidence type="ECO:0000256" key="9">
    <source>
        <dbReference type="RuleBase" id="RU010713"/>
    </source>
</evidence>
<comment type="caution">
    <text evidence="9">Lacks conserved residue(s) required for the propagation of feature annotation.</text>
</comment>
<dbReference type="Pfam" id="PF00876">
    <property type="entry name" value="Innexin"/>
    <property type="match status" value="1"/>
</dbReference>
<comment type="similarity">
    <text evidence="9">Belongs to the pannexin family.</text>
</comment>
<keyword evidence="5 9" id="KW-1133">Transmembrane helix</keyword>
<dbReference type="FunCoup" id="R7TQK9">
    <property type="interactions" value="115"/>
</dbReference>
<keyword evidence="2 9" id="KW-0813">Transport</keyword>
<reference evidence="13" key="1">
    <citation type="submission" date="2012-12" db="EMBL/GenBank/DDBJ databases">
        <authorList>
            <person name="Hellsten U."/>
            <person name="Grimwood J."/>
            <person name="Chapman J.A."/>
            <person name="Shapiro H."/>
            <person name="Aerts A."/>
            <person name="Otillar R.P."/>
            <person name="Terry A.Y."/>
            <person name="Boore J.L."/>
            <person name="Simakov O."/>
            <person name="Marletaz F."/>
            <person name="Cho S.-J."/>
            <person name="Edsinger-Gonzales E."/>
            <person name="Havlak P."/>
            <person name="Kuo D.-H."/>
            <person name="Larsson T."/>
            <person name="Lv J."/>
            <person name="Arendt D."/>
            <person name="Savage R."/>
            <person name="Osoegawa K."/>
            <person name="de Jong P."/>
            <person name="Lindberg D.R."/>
            <person name="Seaver E.C."/>
            <person name="Weisblat D.A."/>
            <person name="Putnam N.H."/>
            <person name="Grigoriev I.V."/>
            <person name="Rokhsar D.S."/>
        </authorList>
    </citation>
    <scope>NUCLEOTIDE SEQUENCE</scope>
    <source>
        <strain evidence="13">I ESC-2004</strain>
    </source>
</reference>
<evidence type="ECO:0000256" key="6">
    <source>
        <dbReference type="ARBA" id="ARBA00023065"/>
    </source>
</evidence>
<dbReference type="EMBL" id="AMQN01002354">
    <property type="status" value="NOT_ANNOTATED_CDS"/>
    <property type="molecule type" value="Genomic_DNA"/>
</dbReference>
<evidence type="ECO:0000256" key="8">
    <source>
        <dbReference type="ARBA" id="ARBA00023303"/>
    </source>
</evidence>
<comment type="subcellular location">
    <subcellularLocation>
        <location evidence="1 9">Cell membrane</location>
        <topology evidence="1 9">Multi-pass membrane protein</topology>
    </subcellularLocation>
</comment>
<name>R7TQK9_CAPTE</name>
<dbReference type="EnsemblMetazoa" id="CapteT186678">
    <property type="protein sequence ID" value="CapteP186678"/>
    <property type="gene ID" value="CapteG186678"/>
</dbReference>
<keyword evidence="6 9" id="KW-0406">Ion transport</keyword>
<reference evidence="12" key="3">
    <citation type="submission" date="2015-06" db="UniProtKB">
        <authorList>
            <consortium name="EnsemblMetazoa"/>
        </authorList>
    </citation>
    <scope>IDENTIFICATION</scope>
</reference>
<proteinExistence type="inferred from homology"/>
<dbReference type="PANTHER" id="PTHR11893">
    <property type="entry name" value="INNEXIN"/>
    <property type="match status" value="1"/>
</dbReference>
<reference evidence="11 13" key="2">
    <citation type="journal article" date="2013" name="Nature">
        <title>Insights into bilaterian evolution from three spiralian genomes.</title>
        <authorList>
            <person name="Simakov O."/>
            <person name="Marletaz F."/>
            <person name="Cho S.J."/>
            <person name="Edsinger-Gonzales E."/>
            <person name="Havlak P."/>
            <person name="Hellsten U."/>
            <person name="Kuo D.H."/>
            <person name="Larsson T."/>
            <person name="Lv J."/>
            <person name="Arendt D."/>
            <person name="Savage R."/>
            <person name="Osoegawa K."/>
            <person name="de Jong P."/>
            <person name="Grimwood J."/>
            <person name="Chapman J.A."/>
            <person name="Shapiro H."/>
            <person name="Aerts A."/>
            <person name="Otillar R.P."/>
            <person name="Terry A.Y."/>
            <person name="Boore J.L."/>
            <person name="Grigoriev I.V."/>
            <person name="Lindberg D.R."/>
            <person name="Seaver E.C."/>
            <person name="Weisblat D.A."/>
            <person name="Putnam N.H."/>
            <person name="Rokhsar D.S."/>
        </authorList>
    </citation>
    <scope>NUCLEOTIDE SEQUENCE</scope>
    <source>
        <strain evidence="11 13">I ESC-2004</strain>
    </source>
</reference>
<keyword evidence="3" id="KW-1003">Cell membrane</keyword>